<dbReference type="eggNOG" id="COG3628">
    <property type="taxonomic scope" value="Bacteria"/>
</dbReference>
<dbReference type="Pfam" id="PF10934">
    <property type="entry name" value="Sheath_initiator"/>
    <property type="match status" value="1"/>
</dbReference>
<dbReference type="PATRIC" id="fig|1423758.3.peg.1067"/>
<protein>
    <recommendedName>
        <fullName evidence="3">Phage protein</fullName>
    </recommendedName>
</protein>
<name>I7L606_9LACO</name>
<organism evidence="1 2">
    <name type="scientific">Lactobacillus hominis DSM 23910 = CRBIP 24.179</name>
    <dbReference type="NCBI Taxonomy" id="1423758"/>
    <lineage>
        <taxon>Bacteria</taxon>
        <taxon>Bacillati</taxon>
        <taxon>Bacillota</taxon>
        <taxon>Bacilli</taxon>
        <taxon>Lactobacillales</taxon>
        <taxon>Lactobacillaceae</taxon>
        <taxon>Lactobacillus</taxon>
    </lineage>
</organism>
<sequence>MDNEDTNPTLTFQVAHGRIRNKFDGLQAMVQAVDKILKTERFVYPIYSDQYGNDLNELLGKGFDYAKVEVERMTKEALLADDRVISVKINSIKQTDSTTLSVTGTCLTSYGDIPIESEVEVKK</sequence>
<evidence type="ECO:0008006" key="3">
    <source>
        <dbReference type="Google" id="ProtNLM"/>
    </source>
</evidence>
<dbReference type="GeneID" id="82846977"/>
<dbReference type="InterPro" id="IPR020288">
    <property type="entry name" value="Sheath_initiator"/>
</dbReference>
<dbReference type="RefSeq" id="WP_008470609.1">
    <property type="nucleotide sequence ID" value="NZ_AYZP01000002.1"/>
</dbReference>
<evidence type="ECO:0000313" key="1">
    <source>
        <dbReference type="EMBL" id="CCI81737.1"/>
    </source>
</evidence>
<gene>
    <name evidence="1" type="ORF">BN55_00080</name>
</gene>
<keyword evidence="2" id="KW-1185">Reference proteome</keyword>
<dbReference type="AlphaFoldDB" id="I7L606"/>
<dbReference type="EMBL" id="CAKE01000009">
    <property type="protein sequence ID" value="CCI81737.1"/>
    <property type="molecule type" value="Genomic_DNA"/>
</dbReference>
<comment type="caution">
    <text evidence="1">The sequence shown here is derived from an EMBL/GenBank/DDBJ whole genome shotgun (WGS) entry which is preliminary data.</text>
</comment>
<accession>I7L606</accession>
<proteinExistence type="predicted"/>
<dbReference type="Proteomes" id="UP000009320">
    <property type="component" value="Unassembled WGS sequence"/>
</dbReference>
<reference evidence="1 2" key="1">
    <citation type="submission" date="2012-06" db="EMBL/GenBank/DDBJ databases">
        <title>Draft Genome Sequence of Lactobacillus hominis Strain CRBIP 24.179T, isolated from human intestine.</title>
        <authorList>
            <person name="Cousin S."/>
            <person name="Ma L."/>
            <person name="Bizet C."/>
            <person name="Loux V."/>
            <person name="Bouchier C."/>
            <person name="Clermont D."/>
            <person name="Creno S."/>
        </authorList>
    </citation>
    <scope>NUCLEOTIDE SEQUENCE [LARGE SCALE GENOMIC DNA]</scope>
    <source>
        <strain evidence="2">CRBIP 24.179T</strain>
    </source>
</reference>
<dbReference type="OrthoDB" id="89089at2"/>
<dbReference type="STRING" id="1423758.FC41_GL001057"/>
<evidence type="ECO:0000313" key="2">
    <source>
        <dbReference type="Proteomes" id="UP000009320"/>
    </source>
</evidence>